<reference evidence="2 3" key="1">
    <citation type="submission" date="2021-06" db="EMBL/GenBank/DDBJ databases">
        <title>A haploid diamondback moth (Plutella xylostella L.) genome assembly resolves 31 chromosomes and identifies a diamide resistance mutation.</title>
        <authorList>
            <person name="Ward C.M."/>
            <person name="Perry K.D."/>
            <person name="Baker G."/>
            <person name="Powis K."/>
            <person name="Heckel D.G."/>
            <person name="Baxter S.W."/>
        </authorList>
    </citation>
    <scope>NUCLEOTIDE SEQUENCE [LARGE SCALE GENOMIC DNA]</scope>
    <source>
        <strain evidence="2 3">LV</strain>
        <tissue evidence="2">Single pupa</tissue>
    </source>
</reference>
<name>A0ABQ7Q5T5_PLUXY</name>
<comment type="caution">
    <text evidence="2">The sequence shown here is derived from an EMBL/GenBank/DDBJ whole genome shotgun (WGS) entry which is preliminary data.</text>
</comment>
<sequence>MNLNPIGLSSRVHQHSHWELTPDELEASNTVPHGGNPHLFSNPPAGGAGTLCVLNTEH</sequence>
<gene>
    <name evidence="2" type="ORF">JYU34_014896</name>
</gene>
<evidence type="ECO:0000313" key="3">
    <source>
        <dbReference type="Proteomes" id="UP000823941"/>
    </source>
</evidence>
<feature type="region of interest" description="Disordered" evidence="1">
    <location>
        <begin position="26"/>
        <end position="48"/>
    </location>
</feature>
<keyword evidence="3" id="KW-1185">Reference proteome</keyword>
<accession>A0ABQ7Q5T5</accession>
<proteinExistence type="predicted"/>
<evidence type="ECO:0000256" key="1">
    <source>
        <dbReference type="SAM" id="MobiDB-lite"/>
    </source>
</evidence>
<evidence type="ECO:0000313" key="2">
    <source>
        <dbReference type="EMBL" id="KAG7300602.1"/>
    </source>
</evidence>
<dbReference type="Proteomes" id="UP000823941">
    <property type="component" value="Chromosome 20"/>
</dbReference>
<organism evidence="2 3">
    <name type="scientific">Plutella xylostella</name>
    <name type="common">Diamondback moth</name>
    <name type="synonym">Plutella maculipennis</name>
    <dbReference type="NCBI Taxonomy" id="51655"/>
    <lineage>
        <taxon>Eukaryota</taxon>
        <taxon>Metazoa</taxon>
        <taxon>Ecdysozoa</taxon>
        <taxon>Arthropoda</taxon>
        <taxon>Hexapoda</taxon>
        <taxon>Insecta</taxon>
        <taxon>Pterygota</taxon>
        <taxon>Neoptera</taxon>
        <taxon>Endopterygota</taxon>
        <taxon>Lepidoptera</taxon>
        <taxon>Glossata</taxon>
        <taxon>Ditrysia</taxon>
        <taxon>Yponomeutoidea</taxon>
        <taxon>Plutellidae</taxon>
        <taxon>Plutella</taxon>
    </lineage>
</organism>
<dbReference type="EMBL" id="JAHIBW010000020">
    <property type="protein sequence ID" value="KAG7300602.1"/>
    <property type="molecule type" value="Genomic_DNA"/>
</dbReference>
<protein>
    <submittedName>
        <fullName evidence="2">Uncharacterized protein</fullName>
    </submittedName>
</protein>